<dbReference type="OrthoDB" id="272245at2759"/>
<dbReference type="InterPro" id="IPR036345">
    <property type="entry name" value="ExoRNase_PH_dom2_sf"/>
</dbReference>
<evidence type="ECO:0000256" key="1">
    <source>
        <dbReference type="SAM" id="SignalP"/>
    </source>
</evidence>
<feature type="domain" description="Exoribonuclease phosphorolytic" evidence="2">
    <location>
        <begin position="29"/>
        <end position="76"/>
    </location>
</feature>
<keyword evidence="3" id="KW-0269">Exonuclease</keyword>
<dbReference type="Gene3D" id="3.30.230.70">
    <property type="entry name" value="GHMP Kinase, N-terminal domain"/>
    <property type="match status" value="1"/>
</dbReference>
<reference evidence="3" key="2">
    <citation type="submission" date="2013-10" db="EMBL/GenBank/DDBJ databases">
        <authorList>
            <person name="Aslett M."/>
        </authorList>
    </citation>
    <scope>NUCLEOTIDE SEQUENCE [LARGE SCALE GENOMIC DNA]</scope>
    <source>
        <strain evidence="3">Houghton</strain>
    </source>
</reference>
<dbReference type="GeneID" id="25378606"/>
<dbReference type="VEuPathDB" id="ToxoDB:EMH_0038470"/>
<dbReference type="InterPro" id="IPR015847">
    <property type="entry name" value="ExoRNase_PH_dom2"/>
</dbReference>
<dbReference type="Pfam" id="PF03725">
    <property type="entry name" value="RNase_PH_C"/>
    <property type="match status" value="1"/>
</dbReference>
<dbReference type="Proteomes" id="UP000030744">
    <property type="component" value="Unassembled WGS sequence"/>
</dbReference>
<gene>
    <name evidence="3" type="ORF">EMH_0038470</name>
</gene>
<evidence type="ECO:0000313" key="4">
    <source>
        <dbReference type="Proteomes" id="UP000030744"/>
    </source>
</evidence>
<keyword evidence="3" id="KW-0378">Hydrolase</keyword>
<dbReference type="InterPro" id="IPR027408">
    <property type="entry name" value="PNPase/RNase_PH_dom_sf"/>
</dbReference>
<sequence length="126" mass="13671">MSWISLLSVSSVSCFLRISAGKPFPIDTVPILITAAQIGDTYLWDLTEVEATCGDSFLVAAFLPSGACVGLQKFGHVLADCRTLQTTLATSQRLSREVLEDLQRQSEIKNPSMRGNLDSFFALASL</sequence>
<name>U6JTQ7_9EIME</name>
<reference evidence="3" key="1">
    <citation type="submission" date="2013-10" db="EMBL/GenBank/DDBJ databases">
        <title>Genomic analysis of the causative agents of coccidiosis in chickens.</title>
        <authorList>
            <person name="Reid A.J."/>
            <person name="Blake D."/>
            <person name="Billington K."/>
            <person name="Browne H."/>
            <person name="Dunn M."/>
            <person name="Hung S."/>
            <person name="Kawahara F."/>
            <person name="Miranda-Saavedra D."/>
            <person name="Mourier T."/>
            <person name="Nagra H."/>
            <person name="Otto T.D."/>
            <person name="Rawlings N."/>
            <person name="Sanchez A."/>
            <person name="Sanders M."/>
            <person name="Subramaniam C."/>
            <person name="Tay Y."/>
            <person name="Dear P."/>
            <person name="Doerig C."/>
            <person name="Gruber A."/>
            <person name="Parkinson J."/>
            <person name="Shirley M."/>
            <person name="Wan K.L."/>
            <person name="Berriman M."/>
            <person name="Tomley F."/>
            <person name="Pain A."/>
        </authorList>
    </citation>
    <scope>NUCLEOTIDE SEQUENCE [LARGE SCALE GENOMIC DNA]</scope>
    <source>
        <strain evidence="3">Houghton</strain>
    </source>
</reference>
<dbReference type="AlphaFoldDB" id="U6JTQ7"/>
<keyword evidence="3" id="KW-0540">Nuclease</keyword>
<accession>U6JTQ7</accession>
<evidence type="ECO:0000313" key="3">
    <source>
        <dbReference type="EMBL" id="CDJ28171.1"/>
    </source>
</evidence>
<keyword evidence="1" id="KW-0732">Signal</keyword>
<dbReference type="EMBL" id="HG680970">
    <property type="protein sequence ID" value="CDJ28171.1"/>
    <property type="molecule type" value="Genomic_DNA"/>
</dbReference>
<protein>
    <submittedName>
        <fullName evidence="3">Exosome complex exonuclease, putative</fullName>
    </submittedName>
</protein>
<dbReference type="SUPFAM" id="SSF55666">
    <property type="entry name" value="Ribonuclease PH domain 2-like"/>
    <property type="match status" value="1"/>
</dbReference>
<feature type="chain" id="PRO_5004672525" evidence="1">
    <location>
        <begin position="22"/>
        <end position="126"/>
    </location>
</feature>
<evidence type="ECO:0000259" key="2">
    <source>
        <dbReference type="Pfam" id="PF03725"/>
    </source>
</evidence>
<keyword evidence="4" id="KW-1185">Reference proteome</keyword>
<proteinExistence type="predicted"/>
<dbReference type="GO" id="GO:0004527">
    <property type="term" value="F:exonuclease activity"/>
    <property type="evidence" value="ECO:0007669"/>
    <property type="project" value="UniProtKB-KW"/>
</dbReference>
<organism evidence="3 4">
    <name type="scientific">Eimeria mitis</name>
    <dbReference type="NCBI Taxonomy" id="44415"/>
    <lineage>
        <taxon>Eukaryota</taxon>
        <taxon>Sar</taxon>
        <taxon>Alveolata</taxon>
        <taxon>Apicomplexa</taxon>
        <taxon>Conoidasida</taxon>
        <taxon>Coccidia</taxon>
        <taxon>Eucoccidiorida</taxon>
        <taxon>Eimeriorina</taxon>
        <taxon>Eimeriidae</taxon>
        <taxon>Eimeria</taxon>
    </lineage>
</organism>
<feature type="signal peptide" evidence="1">
    <location>
        <begin position="1"/>
        <end position="21"/>
    </location>
</feature>
<dbReference type="RefSeq" id="XP_013350748.1">
    <property type="nucleotide sequence ID" value="XM_013495294.1"/>
</dbReference>